<keyword evidence="2" id="KW-1185">Reference proteome</keyword>
<gene>
    <name evidence="1" type="ORF">LTR37_006775</name>
</gene>
<comment type="caution">
    <text evidence="1">The sequence shown here is derived from an EMBL/GenBank/DDBJ whole genome shotgun (WGS) entry which is preliminary data.</text>
</comment>
<organism evidence="1 2">
    <name type="scientific">Vermiconidia calcicola</name>
    <dbReference type="NCBI Taxonomy" id="1690605"/>
    <lineage>
        <taxon>Eukaryota</taxon>
        <taxon>Fungi</taxon>
        <taxon>Dikarya</taxon>
        <taxon>Ascomycota</taxon>
        <taxon>Pezizomycotina</taxon>
        <taxon>Dothideomycetes</taxon>
        <taxon>Dothideomycetidae</taxon>
        <taxon>Mycosphaerellales</taxon>
        <taxon>Extremaceae</taxon>
        <taxon>Vermiconidia</taxon>
    </lineage>
</organism>
<dbReference type="EMBL" id="JAUTXU010000045">
    <property type="protein sequence ID" value="KAK3716045.1"/>
    <property type="molecule type" value="Genomic_DNA"/>
</dbReference>
<accession>A0ACC3NFV8</accession>
<evidence type="ECO:0000313" key="1">
    <source>
        <dbReference type="EMBL" id="KAK3716045.1"/>
    </source>
</evidence>
<sequence length="220" mass="24082">MEARNSHGAVSSTPKGAAAADSTERGQNHQKAQKLYKKGFQQYQDGVWYKSSQETPNVEYETDSEPDNEFLRGLFRSPKLNGEAISTIRKRPVAATSRSSAQSSRSTPATSLRGIQSPFSNSSFLPCPPGGQNARLDGDASDETDQGQDEGANEWFRSVPPALIVIRAPSPRIQTEIVDLALVDSDDGNVVQSDRSRRRANSRRVRTIENGSESARGWKT</sequence>
<proteinExistence type="predicted"/>
<name>A0ACC3NFV8_9PEZI</name>
<protein>
    <submittedName>
        <fullName evidence="1">Uncharacterized protein</fullName>
    </submittedName>
</protein>
<reference evidence="1" key="1">
    <citation type="submission" date="2023-07" db="EMBL/GenBank/DDBJ databases">
        <title>Black Yeasts Isolated from many extreme environments.</title>
        <authorList>
            <person name="Coleine C."/>
            <person name="Stajich J.E."/>
            <person name="Selbmann L."/>
        </authorList>
    </citation>
    <scope>NUCLEOTIDE SEQUENCE</scope>
    <source>
        <strain evidence="1">CCFEE 5714</strain>
    </source>
</reference>
<evidence type="ECO:0000313" key="2">
    <source>
        <dbReference type="Proteomes" id="UP001281147"/>
    </source>
</evidence>
<dbReference type="Proteomes" id="UP001281147">
    <property type="component" value="Unassembled WGS sequence"/>
</dbReference>